<dbReference type="Proteomes" id="UP000887013">
    <property type="component" value="Unassembled WGS sequence"/>
</dbReference>
<comment type="caution">
    <text evidence="2">The sequence shown here is derived from an EMBL/GenBank/DDBJ whole genome shotgun (WGS) entry which is preliminary data.</text>
</comment>
<name>A0A8X6QIL7_NEPPI</name>
<sequence length="68" mass="7629">MLPTPGNKNAVHCGITVCSLLVTLSTLQHSARNRARDQQVQIHQCHMVLLPLASYEQFLLQSLHICHL</sequence>
<proteinExistence type="predicted"/>
<evidence type="ECO:0000256" key="1">
    <source>
        <dbReference type="SAM" id="SignalP"/>
    </source>
</evidence>
<organism evidence="2 3">
    <name type="scientific">Nephila pilipes</name>
    <name type="common">Giant wood spider</name>
    <name type="synonym">Nephila maculata</name>
    <dbReference type="NCBI Taxonomy" id="299642"/>
    <lineage>
        <taxon>Eukaryota</taxon>
        <taxon>Metazoa</taxon>
        <taxon>Ecdysozoa</taxon>
        <taxon>Arthropoda</taxon>
        <taxon>Chelicerata</taxon>
        <taxon>Arachnida</taxon>
        <taxon>Araneae</taxon>
        <taxon>Araneomorphae</taxon>
        <taxon>Entelegynae</taxon>
        <taxon>Araneoidea</taxon>
        <taxon>Nephilidae</taxon>
        <taxon>Nephila</taxon>
    </lineage>
</organism>
<gene>
    <name evidence="2" type="ORF">NPIL_113921</name>
</gene>
<keyword evidence="1" id="KW-0732">Signal</keyword>
<dbReference type="AlphaFoldDB" id="A0A8X6QIL7"/>
<reference evidence="2" key="1">
    <citation type="submission" date="2020-08" db="EMBL/GenBank/DDBJ databases">
        <title>Multicomponent nature underlies the extraordinary mechanical properties of spider dragline silk.</title>
        <authorList>
            <person name="Kono N."/>
            <person name="Nakamura H."/>
            <person name="Mori M."/>
            <person name="Yoshida Y."/>
            <person name="Ohtoshi R."/>
            <person name="Malay A.D."/>
            <person name="Moran D.A.P."/>
            <person name="Tomita M."/>
            <person name="Numata K."/>
            <person name="Arakawa K."/>
        </authorList>
    </citation>
    <scope>NUCLEOTIDE SEQUENCE</scope>
</reference>
<evidence type="ECO:0000313" key="3">
    <source>
        <dbReference type="Proteomes" id="UP000887013"/>
    </source>
</evidence>
<accession>A0A8X6QIL7</accession>
<keyword evidence="3" id="KW-1185">Reference proteome</keyword>
<feature type="chain" id="PRO_5036452291" description="Secreted protein" evidence="1">
    <location>
        <begin position="26"/>
        <end position="68"/>
    </location>
</feature>
<evidence type="ECO:0000313" key="2">
    <source>
        <dbReference type="EMBL" id="GFU20831.1"/>
    </source>
</evidence>
<protein>
    <recommendedName>
        <fullName evidence="4">Secreted protein</fullName>
    </recommendedName>
</protein>
<dbReference type="EMBL" id="BMAW01127365">
    <property type="protein sequence ID" value="GFU20831.1"/>
    <property type="molecule type" value="Genomic_DNA"/>
</dbReference>
<evidence type="ECO:0008006" key="4">
    <source>
        <dbReference type="Google" id="ProtNLM"/>
    </source>
</evidence>
<feature type="signal peptide" evidence="1">
    <location>
        <begin position="1"/>
        <end position="25"/>
    </location>
</feature>